<keyword evidence="3" id="KW-1185">Reference proteome</keyword>
<accession>A0ABN2PDP5</accession>
<comment type="caution">
    <text evidence="2">The sequence shown here is derived from an EMBL/GenBank/DDBJ whole genome shotgun (WGS) entry which is preliminary data.</text>
</comment>
<dbReference type="RefSeq" id="WP_248145965.1">
    <property type="nucleotide sequence ID" value="NZ_BAAAOF010000002.1"/>
</dbReference>
<evidence type="ECO:0000256" key="1">
    <source>
        <dbReference type="SAM" id="Phobius"/>
    </source>
</evidence>
<feature type="transmembrane region" description="Helical" evidence="1">
    <location>
        <begin position="12"/>
        <end position="31"/>
    </location>
</feature>
<keyword evidence="1" id="KW-0812">Transmembrane</keyword>
<evidence type="ECO:0000313" key="2">
    <source>
        <dbReference type="EMBL" id="GAA1919080.1"/>
    </source>
</evidence>
<organism evidence="2 3">
    <name type="scientific">Microbacterium aoyamense</name>
    <dbReference type="NCBI Taxonomy" id="344166"/>
    <lineage>
        <taxon>Bacteria</taxon>
        <taxon>Bacillati</taxon>
        <taxon>Actinomycetota</taxon>
        <taxon>Actinomycetes</taxon>
        <taxon>Micrococcales</taxon>
        <taxon>Microbacteriaceae</taxon>
        <taxon>Microbacterium</taxon>
    </lineage>
</organism>
<keyword evidence="1" id="KW-0472">Membrane</keyword>
<dbReference type="EMBL" id="BAAAOF010000002">
    <property type="protein sequence ID" value="GAA1919080.1"/>
    <property type="molecule type" value="Genomic_DNA"/>
</dbReference>
<reference evidence="2 3" key="1">
    <citation type="journal article" date="2019" name="Int. J. Syst. Evol. Microbiol.">
        <title>The Global Catalogue of Microorganisms (GCM) 10K type strain sequencing project: providing services to taxonomists for standard genome sequencing and annotation.</title>
        <authorList>
            <consortium name="The Broad Institute Genomics Platform"/>
            <consortium name="The Broad Institute Genome Sequencing Center for Infectious Disease"/>
            <person name="Wu L."/>
            <person name="Ma J."/>
        </authorList>
    </citation>
    <scope>NUCLEOTIDE SEQUENCE [LARGE SCALE GENOMIC DNA]</scope>
    <source>
        <strain evidence="2 3">JCM 14900</strain>
    </source>
</reference>
<feature type="transmembrane region" description="Helical" evidence="1">
    <location>
        <begin position="121"/>
        <end position="141"/>
    </location>
</feature>
<feature type="transmembrane region" description="Helical" evidence="1">
    <location>
        <begin position="161"/>
        <end position="182"/>
    </location>
</feature>
<proteinExistence type="predicted"/>
<dbReference type="Proteomes" id="UP001501343">
    <property type="component" value="Unassembled WGS sequence"/>
</dbReference>
<gene>
    <name evidence="2" type="ORF">GCM10009775_09550</name>
</gene>
<feature type="transmembrane region" description="Helical" evidence="1">
    <location>
        <begin position="83"/>
        <end position="109"/>
    </location>
</feature>
<name>A0ABN2PDP5_9MICO</name>
<sequence length="196" mass="20694">MDAVARRDRGNVWSALAVGIILALLVVNDAVNGLLMLFSAPDATTVVIPFGPQDITLENGVDAVVASAQVTASGVDPVAMGCLVFSIVFPALAALAGIALGIAFCIRVLRGQVFSKENTQALLLIALALIVTPIVTEWFHWMGVRGVVHALDGPFATPWRIYDTGIPIAVIGVALLVLVAAFRRGERLRRDTEGLV</sequence>
<evidence type="ECO:0000313" key="3">
    <source>
        <dbReference type="Proteomes" id="UP001501343"/>
    </source>
</evidence>
<keyword evidence="1" id="KW-1133">Transmembrane helix</keyword>
<protein>
    <recommendedName>
        <fullName evidence="4">DUF2975 domain-containing protein</fullName>
    </recommendedName>
</protein>
<evidence type="ECO:0008006" key="4">
    <source>
        <dbReference type="Google" id="ProtNLM"/>
    </source>
</evidence>